<dbReference type="PANTHER" id="PTHR42776:SF27">
    <property type="entry name" value="DIPEPTIDYL PEPTIDASE FAMILY MEMBER 6"/>
    <property type="match status" value="1"/>
</dbReference>
<dbReference type="Gene3D" id="3.40.50.1820">
    <property type="entry name" value="alpha/beta hydrolase"/>
    <property type="match status" value="1"/>
</dbReference>
<dbReference type="GO" id="GO:0006508">
    <property type="term" value="P:proteolysis"/>
    <property type="evidence" value="ECO:0007669"/>
    <property type="project" value="InterPro"/>
</dbReference>
<evidence type="ECO:0000313" key="4">
    <source>
        <dbReference type="Proteomes" id="UP000070659"/>
    </source>
</evidence>
<dbReference type="SUPFAM" id="SSF69304">
    <property type="entry name" value="Tricorn protease N-terminal domain"/>
    <property type="match status" value="1"/>
</dbReference>
<dbReference type="Gene3D" id="2.120.10.30">
    <property type="entry name" value="TolB, C-terminal domain"/>
    <property type="match status" value="2"/>
</dbReference>
<dbReference type="EMBL" id="JYIJ01000019">
    <property type="protein sequence ID" value="KWW97438.1"/>
    <property type="molecule type" value="Genomic_DNA"/>
</dbReference>
<keyword evidence="1 3" id="KW-0378">Hydrolase</keyword>
<dbReference type="InterPro" id="IPR001375">
    <property type="entry name" value="Peptidase_S9_cat"/>
</dbReference>
<sequence>MGTMPDTAPAWEQRLRAAYIVNPEWADDAPDRMVFTCNASGTYEVYAWERGGRPRQVTDRPNGTFTAAISPDGEWIWWFADTDGDEFGVWMRQPFAGGPDEAAVPGLDKAYSTGLALGRTGVAVIGRSTDEGSWVHVARHGGEPVTIYHHREDSYVIGLTHDDDLVAIGHSEHGDARHKALRVLTLAGETVADLWDGPGKGLAGVRFAPLPGDRRLLALHERHGRWEPLVWDVATGEQTEIALDLPGEISADWYPDGRALLVRHAHQARSELYRYDLATGELESLGLPKGTVRYATARPDGSVEYLWSSAEHPPALRSTRDEVVLTPPGITAPPSVPVEDAWVDGPGGRVHALVARPAGAAGPYPTVFLVHGGPEAHDTDSFAPGAAAWVDHGFAVVRVNYRGSTGYGKHWRDALAESGRIGLTELEDIAAVRDWAVRSGLADPGRIVLAGASWGGYLTLLGLGTQPDLWSLGIAGVPVADYVAAYEDEMEELRAFDRTLFGGTPQEVPERYERSSPITYVANVRVPVFISAGVNDPRCPIRQIENYLNRLAELGTPYEVYRYEAGHSSFVVEERIKLLRAEIEFARKHLGV</sequence>
<dbReference type="SUPFAM" id="SSF53474">
    <property type="entry name" value="alpha/beta-Hydrolases"/>
    <property type="match status" value="1"/>
</dbReference>
<dbReference type="GO" id="GO:0004252">
    <property type="term" value="F:serine-type endopeptidase activity"/>
    <property type="evidence" value="ECO:0007669"/>
    <property type="project" value="TreeGrafter"/>
</dbReference>
<dbReference type="RefSeq" id="WP_067071095.1">
    <property type="nucleotide sequence ID" value="NZ_JYIJ01000019.1"/>
</dbReference>
<dbReference type="PATRIC" id="fig|1469144.8.peg.24"/>
<reference evidence="3 4" key="1">
    <citation type="submission" date="2015-02" db="EMBL/GenBank/DDBJ databases">
        <title>Physiological reanalysis, assessment of diazotrophy, and genome sequences of multiple isolates of Streptomyces thermoautotrophicus.</title>
        <authorList>
            <person name="MacKellar D.C."/>
            <person name="Lieber L."/>
            <person name="Norman J."/>
            <person name="Bolger A."/>
            <person name="Tobin C."/>
            <person name="Murray J.W."/>
            <person name="Prell J."/>
        </authorList>
    </citation>
    <scope>NUCLEOTIDE SEQUENCE [LARGE SCALE GENOMIC DNA]</scope>
    <source>
        <strain evidence="3 4">UBT1</strain>
    </source>
</reference>
<feature type="domain" description="Peptidase S9 prolyl oligopeptidase catalytic" evidence="2">
    <location>
        <begin position="387"/>
        <end position="591"/>
    </location>
</feature>
<dbReference type="InterPro" id="IPR029058">
    <property type="entry name" value="AB_hydrolase_fold"/>
</dbReference>
<accession>A0A132MHY1</accession>
<dbReference type="PANTHER" id="PTHR42776">
    <property type="entry name" value="SERINE PEPTIDASE S9 FAMILY MEMBER"/>
    <property type="match status" value="1"/>
</dbReference>
<dbReference type="InterPro" id="IPR011042">
    <property type="entry name" value="6-blade_b-propeller_TolB-like"/>
</dbReference>
<organism evidence="3 4">
    <name type="scientific">Carbonactinospora thermoautotrophica</name>
    <dbReference type="NCBI Taxonomy" id="1469144"/>
    <lineage>
        <taxon>Bacteria</taxon>
        <taxon>Bacillati</taxon>
        <taxon>Actinomycetota</taxon>
        <taxon>Actinomycetes</taxon>
        <taxon>Kitasatosporales</taxon>
        <taxon>Carbonactinosporaceae</taxon>
        <taxon>Carbonactinospora</taxon>
    </lineage>
</organism>
<evidence type="ECO:0000256" key="1">
    <source>
        <dbReference type="ARBA" id="ARBA00022801"/>
    </source>
</evidence>
<dbReference type="Proteomes" id="UP000070659">
    <property type="component" value="Unassembled WGS sequence"/>
</dbReference>
<dbReference type="Pfam" id="PF00326">
    <property type="entry name" value="Peptidase_S9"/>
    <property type="match status" value="1"/>
</dbReference>
<evidence type="ECO:0000259" key="2">
    <source>
        <dbReference type="Pfam" id="PF00326"/>
    </source>
</evidence>
<dbReference type="AlphaFoldDB" id="A0A132MHY1"/>
<protein>
    <submittedName>
        <fullName evidence="3">Peptide hydrolase</fullName>
    </submittedName>
</protein>
<comment type="caution">
    <text evidence="3">The sequence shown here is derived from an EMBL/GenBank/DDBJ whole genome shotgun (WGS) entry which is preliminary data.</text>
</comment>
<gene>
    <name evidence="3" type="ORF">TH66_17425</name>
</gene>
<proteinExistence type="predicted"/>
<name>A0A132MHY1_9ACTN</name>
<evidence type="ECO:0000313" key="3">
    <source>
        <dbReference type="EMBL" id="KWW97438.1"/>
    </source>
</evidence>